<dbReference type="AlphaFoldDB" id="A0A078BAS6"/>
<dbReference type="EMBL" id="CCKQ01018401">
    <property type="protein sequence ID" value="CDW90362.1"/>
    <property type="molecule type" value="Genomic_DNA"/>
</dbReference>
<evidence type="ECO:0000259" key="3">
    <source>
        <dbReference type="PROSITE" id="PS50969"/>
    </source>
</evidence>
<feature type="region of interest" description="Disordered" evidence="2">
    <location>
        <begin position="283"/>
        <end position="308"/>
    </location>
</feature>
<keyword evidence="1" id="KW-0175">Coiled coil</keyword>
<dbReference type="OrthoDB" id="277011at2759"/>
<dbReference type="PANTHER" id="PTHR12210">
    <property type="entry name" value="DULLARD PROTEIN PHOSPHATASE"/>
    <property type="match status" value="1"/>
</dbReference>
<dbReference type="InterPro" id="IPR004274">
    <property type="entry name" value="FCP1_dom"/>
</dbReference>
<organism evidence="4 5">
    <name type="scientific">Stylonychia lemnae</name>
    <name type="common">Ciliate</name>
    <dbReference type="NCBI Taxonomy" id="5949"/>
    <lineage>
        <taxon>Eukaryota</taxon>
        <taxon>Sar</taxon>
        <taxon>Alveolata</taxon>
        <taxon>Ciliophora</taxon>
        <taxon>Intramacronucleata</taxon>
        <taxon>Spirotrichea</taxon>
        <taxon>Stichotrichia</taxon>
        <taxon>Sporadotrichida</taxon>
        <taxon>Oxytrichidae</taxon>
        <taxon>Stylonychinae</taxon>
        <taxon>Stylonychia</taxon>
    </lineage>
</organism>
<evidence type="ECO:0000313" key="4">
    <source>
        <dbReference type="EMBL" id="CDW90362.1"/>
    </source>
</evidence>
<dbReference type="InterPro" id="IPR050365">
    <property type="entry name" value="TIM50"/>
</dbReference>
<dbReference type="InParanoid" id="A0A078BAS6"/>
<dbReference type="SUPFAM" id="SSF56784">
    <property type="entry name" value="HAD-like"/>
    <property type="match status" value="1"/>
</dbReference>
<evidence type="ECO:0000256" key="1">
    <source>
        <dbReference type="SAM" id="Coils"/>
    </source>
</evidence>
<dbReference type="SMART" id="SM00577">
    <property type="entry name" value="CPDc"/>
    <property type="match status" value="1"/>
</dbReference>
<dbReference type="InterPro" id="IPR036412">
    <property type="entry name" value="HAD-like_sf"/>
</dbReference>
<evidence type="ECO:0000256" key="2">
    <source>
        <dbReference type="SAM" id="MobiDB-lite"/>
    </source>
</evidence>
<accession>A0A078BAS6</accession>
<dbReference type="Pfam" id="PF03031">
    <property type="entry name" value="NIF"/>
    <property type="match status" value="1"/>
</dbReference>
<reference evidence="4 5" key="1">
    <citation type="submission" date="2014-06" db="EMBL/GenBank/DDBJ databases">
        <authorList>
            <person name="Swart Estienne"/>
        </authorList>
    </citation>
    <scope>NUCLEOTIDE SEQUENCE [LARGE SCALE GENOMIC DNA]</scope>
    <source>
        <strain evidence="4 5">130c</strain>
    </source>
</reference>
<evidence type="ECO:0000313" key="5">
    <source>
        <dbReference type="Proteomes" id="UP000039865"/>
    </source>
</evidence>
<keyword evidence="5" id="KW-1185">Reference proteome</keyword>
<feature type="domain" description="FCP1 homology" evidence="3">
    <location>
        <begin position="433"/>
        <end position="617"/>
    </location>
</feature>
<dbReference type="InterPro" id="IPR023214">
    <property type="entry name" value="HAD_sf"/>
</dbReference>
<dbReference type="Gene3D" id="3.40.50.1000">
    <property type="entry name" value="HAD superfamily/HAD-like"/>
    <property type="match status" value="1"/>
</dbReference>
<dbReference type="PROSITE" id="PS50969">
    <property type="entry name" value="FCP1"/>
    <property type="match status" value="1"/>
</dbReference>
<sequence length="648" mass="75359">MTKSSFLTYNKGSAQYLDISEENNKNKVQSQNSYYTKVVHAIQQAKDKIERIQIQDQDYLGIRESFIENESEMHVTQSQLPNLLSNYQINPQNLKLLYPKENDEEFSKRILKKASLNQDFKEVELDFVEDEDDQAEKYLYKMITLKQERTQSLKNKNKLNKEEIKCKENNVQEIEEDEKQDKYYNLNENQDQQDISEEQAINQHLSNQKLNFSDANDSALVLKQFYSQPRYMAEDQVNSTIQQTYQPLDHNEDIYQSQLATPLSGVIPEKKNKKRRVTICVKKNNNQSPHNEHNGLKKRSTNKKKSAAKNGELLKANLIKIGNDVTNGGGNSGNHKMTGSNKSVDEAFTLVISKTKSQINNKLEDITRVKIRQNKSFLNKLRKIQQYNELVLADKQFKQVYAENLNAAIFTFPKFKRNYSKNYSKIQQSYAKSSKKKKTIVFDIDETLVFAAHNSNEMPSSSIDATIKIKVNRFGGTQKAYLSFRPYVFEMLEDLFPDFELILYTCGTQSYAAAFSECVHKWYQEKYPEGHSSIVPNFCFFDHILSLQQCLYSVENDLYIKDLKILENGRDLCDIVIVDNNIQSFYLQLTNGIPIYDYEGDKTDNVLINLTAYLRQFKSTDDVRIKINKDFQIMHFLEEKGVLDQVDL</sequence>
<protein>
    <submittedName>
        <fullName evidence="4">Nli interacting factor-like phosphatase family protein</fullName>
    </submittedName>
</protein>
<feature type="coiled-coil region" evidence="1">
    <location>
        <begin position="142"/>
        <end position="177"/>
    </location>
</feature>
<name>A0A078BAS6_STYLE</name>
<gene>
    <name evidence="4" type="primary">Contig9319.g9958</name>
    <name evidence="4" type="ORF">STYLEM_19504</name>
</gene>
<proteinExistence type="predicted"/>
<feature type="compositionally biased region" description="Basic residues" evidence="2">
    <location>
        <begin position="296"/>
        <end position="307"/>
    </location>
</feature>
<dbReference type="CDD" id="cd07521">
    <property type="entry name" value="HAD_FCP1-like"/>
    <property type="match status" value="1"/>
</dbReference>
<dbReference type="Proteomes" id="UP000039865">
    <property type="component" value="Unassembled WGS sequence"/>
</dbReference>